<evidence type="ECO:0000313" key="11">
    <source>
        <dbReference type="Proteomes" id="UP000726737"/>
    </source>
</evidence>
<evidence type="ECO:0000256" key="7">
    <source>
        <dbReference type="ARBA" id="ARBA00023242"/>
    </source>
</evidence>
<dbReference type="PROSITE" id="PS00463">
    <property type="entry name" value="ZN2_CY6_FUNGAL_1"/>
    <property type="match status" value="1"/>
</dbReference>
<proteinExistence type="predicted"/>
<dbReference type="InterPro" id="IPR051615">
    <property type="entry name" value="Transcr_Regulatory_Elem"/>
</dbReference>
<comment type="caution">
    <text evidence="10">The sequence shown here is derived from an EMBL/GenBank/DDBJ whole genome shotgun (WGS) entry which is preliminary data.</text>
</comment>
<dbReference type="EMBL" id="JAAAJA010000139">
    <property type="protein sequence ID" value="KAG0260956.1"/>
    <property type="molecule type" value="Genomic_DNA"/>
</dbReference>
<evidence type="ECO:0000259" key="9">
    <source>
        <dbReference type="PROSITE" id="PS50048"/>
    </source>
</evidence>
<keyword evidence="5" id="KW-0238">DNA-binding</keyword>
<dbReference type="Pfam" id="PF00172">
    <property type="entry name" value="Zn_clus"/>
    <property type="match status" value="1"/>
</dbReference>
<reference evidence="10" key="1">
    <citation type="journal article" date="2020" name="Fungal Divers.">
        <title>Resolving the Mortierellaceae phylogeny through synthesis of multi-gene phylogenetics and phylogenomics.</title>
        <authorList>
            <person name="Vandepol N."/>
            <person name="Liber J."/>
            <person name="Desiro A."/>
            <person name="Na H."/>
            <person name="Kennedy M."/>
            <person name="Barry K."/>
            <person name="Grigoriev I.V."/>
            <person name="Miller A.N."/>
            <person name="O'Donnell K."/>
            <person name="Stajich J.E."/>
            <person name="Bonito G."/>
        </authorList>
    </citation>
    <scope>NUCLEOTIDE SEQUENCE</scope>
    <source>
        <strain evidence="10">KOD948</strain>
    </source>
</reference>
<keyword evidence="7" id="KW-0539">Nucleus</keyword>
<accession>A0A9P6Q8R2</accession>
<dbReference type="GO" id="GO:0005634">
    <property type="term" value="C:nucleus"/>
    <property type="evidence" value="ECO:0007669"/>
    <property type="project" value="UniProtKB-SubCell"/>
</dbReference>
<keyword evidence="2" id="KW-0479">Metal-binding</keyword>
<feature type="region of interest" description="Disordered" evidence="8">
    <location>
        <begin position="154"/>
        <end position="175"/>
    </location>
</feature>
<feature type="compositionally biased region" description="Gly residues" evidence="8">
    <location>
        <begin position="1077"/>
        <end position="1086"/>
    </location>
</feature>
<keyword evidence="3" id="KW-0862">Zinc</keyword>
<dbReference type="PANTHER" id="PTHR31313:SF81">
    <property type="entry name" value="TY1 ENHANCER ACTIVATOR"/>
    <property type="match status" value="1"/>
</dbReference>
<gene>
    <name evidence="10" type="ORF">BG011_001462</name>
</gene>
<dbReference type="Pfam" id="PF04082">
    <property type="entry name" value="Fungal_trans"/>
    <property type="match status" value="1"/>
</dbReference>
<feature type="compositionally biased region" description="Polar residues" evidence="8">
    <location>
        <begin position="155"/>
        <end position="165"/>
    </location>
</feature>
<evidence type="ECO:0000256" key="8">
    <source>
        <dbReference type="SAM" id="MobiDB-lite"/>
    </source>
</evidence>
<dbReference type="SMART" id="SM00066">
    <property type="entry name" value="GAL4"/>
    <property type="match status" value="1"/>
</dbReference>
<dbReference type="PANTHER" id="PTHR31313">
    <property type="entry name" value="TY1 ENHANCER ACTIVATOR"/>
    <property type="match status" value="1"/>
</dbReference>
<dbReference type="GO" id="GO:0006351">
    <property type="term" value="P:DNA-templated transcription"/>
    <property type="evidence" value="ECO:0007669"/>
    <property type="project" value="InterPro"/>
</dbReference>
<comment type="subcellular location">
    <subcellularLocation>
        <location evidence="1">Nucleus</location>
    </subcellularLocation>
</comment>
<dbReference type="GO" id="GO:0003677">
    <property type="term" value="F:DNA binding"/>
    <property type="evidence" value="ECO:0007669"/>
    <property type="project" value="UniProtKB-KW"/>
</dbReference>
<sequence length="1168" mass="127872">MSHAFLSLCNTHLRRNAFPSNSFSPIPNLSPCIRSGLAQESATTLPPSPNIQKVPPKKPVKRIRITTACINCRQKKIKCDGESPCAHCEKYRSECVYPATNKPANQEYVETLENRLKSVESHLQGLLSRGWGKGAGGPITTDGQQADLVLDDTETNFPYTPASNPATPPSKLLHPNNAIQRPAYELPLIQQLSGTSISTPALTGSDSEPDDTAFTTDDSMQVLGLLMGNLKVDRDGAAHYIPKTLDQKERSYTDTRLYSSSPTSSFPSFNSPDWEPIDLPLSYTLPSALLTPKAISALMDIYFNSVHTFLPVIHKTSFLTLCQEGEYRVPPFLLMAICAVAARHATDFELQEIPELLNLKSHHALYDHARSLLDTYMDVPRLSTVQGLLLLAYYQTKEKRSGHFFRIRMYINLATRMALDMGLHRALRKSLKEVELMHTDDSIMGNVQNRPLNASNWSPHSSSMLNARQSGAQAGMHSRDKDAMDRSSLEKQMVGHQESRLAWLGCFFLDGLTSSLMGHDYCVRNAALDMRKLIGEASQMTDTVQGATLIFWYHHLELVQIYRQVCVFYRAIPNERTLIKAIRGADMMAIESLLEGWLLNLPAHLVYVESQGNGAALPSYYTLYLHRFYYSHKLLLYRPLISNKMHRGDLKDSNSPMAKCSKAAMMLTQIGEIIFQNYSWPWPGCGLFAYHMLQAAEIHVFQMVTQSAVDSQSLYYRTMDLIKGYVSLAKLPDLEKDVAAMEDMVNNFLMTPQNQGTTPPASSSGAATAMSPFSQQQQHFVATPASDYSHASVMSPASPTESVQRMSMNQRHHQSNVEDTDMFSPLQTHAYPSFESAGRVFRQPQSASAIATATMTAASSGFMPNAMSGTAGFPVGFDIHSTSSAATMPQNQQSSTSTMYDPTNALPFYGSVAAPGASINMFNSNQSSGLTYSQPSFLQPTSTPVGDLLSLDNMSANTAGSSLGTQQPLSMSSSFSNSQIDGSKKRSAVPPPKPPKRILPQSTGSSSSSGLSQSLKPPVPKKPTRWIAPRPDTSVNPAPVPLIPSSSGPDMYYSGKPVGTGGHPTMSPPSSTHAAGPGNGPNGGPNGSAVGNGRSIKLLQPQTTLYGMGTLVNSLGVEQQIHPMPDDSVSSSGSLRGNQYQNYEHSLQYLEMNPHLYEQLPPNRRPVI</sequence>
<evidence type="ECO:0000256" key="6">
    <source>
        <dbReference type="ARBA" id="ARBA00023163"/>
    </source>
</evidence>
<keyword evidence="4" id="KW-0805">Transcription regulation</keyword>
<feature type="region of interest" description="Disordered" evidence="8">
    <location>
        <begin position="959"/>
        <end position="1094"/>
    </location>
</feature>
<dbReference type="GO" id="GO:0008270">
    <property type="term" value="F:zinc ion binding"/>
    <property type="evidence" value="ECO:0007669"/>
    <property type="project" value="InterPro"/>
</dbReference>
<organism evidence="10 11">
    <name type="scientific">Mortierella polycephala</name>
    <dbReference type="NCBI Taxonomy" id="41804"/>
    <lineage>
        <taxon>Eukaryota</taxon>
        <taxon>Fungi</taxon>
        <taxon>Fungi incertae sedis</taxon>
        <taxon>Mucoromycota</taxon>
        <taxon>Mortierellomycotina</taxon>
        <taxon>Mortierellomycetes</taxon>
        <taxon>Mortierellales</taxon>
        <taxon>Mortierellaceae</taxon>
        <taxon>Mortierella</taxon>
    </lineage>
</organism>
<evidence type="ECO:0000313" key="10">
    <source>
        <dbReference type="EMBL" id="KAG0260956.1"/>
    </source>
</evidence>
<dbReference type="SUPFAM" id="SSF57701">
    <property type="entry name" value="Zn2/Cys6 DNA-binding domain"/>
    <property type="match status" value="1"/>
</dbReference>
<dbReference type="InterPro" id="IPR007219">
    <property type="entry name" value="XnlR_reg_dom"/>
</dbReference>
<dbReference type="AlphaFoldDB" id="A0A9P6Q8R2"/>
<keyword evidence="6" id="KW-0804">Transcription</keyword>
<dbReference type="Proteomes" id="UP000726737">
    <property type="component" value="Unassembled WGS sequence"/>
</dbReference>
<evidence type="ECO:0000256" key="2">
    <source>
        <dbReference type="ARBA" id="ARBA00022723"/>
    </source>
</evidence>
<dbReference type="GO" id="GO:0000981">
    <property type="term" value="F:DNA-binding transcription factor activity, RNA polymerase II-specific"/>
    <property type="evidence" value="ECO:0007669"/>
    <property type="project" value="InterPro"/>
</dbReference>
<dbReference type="InterPro" id="IPR036864">
    <property type="entry name" value="Zn2-C6_fun-type_DNA-bd_sf"/>
</dbReference>
<feature type="compositionally biased region" description="Polar residues" evidence="8">
    <location>
        <begin position="959"/>
        <end position="981"/>
    </location>
</feature>
<dbReference type="CDD" id="cd12148">
    <property type="entry name" value="fungal_TF_MHR"/>
    <property type="match status" value="1"/>
</dbReference>
<dbReference type="CDD" id="cd00067">
    <property type="entry name" value="GAL4"/>
    <property type="match status" value="1"/>
</dbReference>
<name>A0A9P6Q8R2_9FUNG</name>
<dbReference type="InterPro" id="IPR001138">
    <property type="entry name" value="Zn2Cys6_DnaBD"/>
</dbReference>
<evidence type="ECO:0000256" key="5">
    <source>
        <dbReference type="ARBA" id="ARBA00023125"/>
    </source>
</evidence>
<dbReference type="Gene3D" id="4.10.240.10">
    <property type="entry name" value="Zn(2)-C6 fungal-type DNA-binding domain"/>
    <property type="match status" value="1"/>
</dbReference>
<feature type="region of interest" description="Disordered" evidence="8">
    <location>
        <begin position="751"/>
        <end position="770"/>
    </location>
</feature>
<feature type="region of interest" description="Disordered" evidence="8">
    <location>
        <begin position="790"/>
        <end position="817"/>
    </location>
</feature>
<evidence type="ECO:0000256" key="1">
    <source>
        <dbReference type="ARBA" id="ARBA00004123"/>
    </source>
</evidence>
<protein>
    <recommendedName>
        <fullName evidence="9">Zn(2)-C6 fungal-type domain-containing protein</fullName>
    </recommendedName>
</protein>
<feature type="compositionally biased region" description="Low complexity" evidence="8">
    <location>
        <begin position="1001"/>
        <end position="1015"/>
    </location>
</feature>
<dbReference type="PROSITE" id="PS50048">
    <property type="entry name" value="ZN2_CY6_FUNGAL_2"/>
    <property type="match status" value="1"/>
</dbReference>
<evidence type="ECO:0000256" key="4">
    <source>
        <dbReference type="ARBA" id="ARBA00023015"/>
    </source>
</evidence>
<keyword evidence="11" id="KW-1185">Reference proteome</keyword>
<feature type="compositionally biased region" description="Polar residues" evidence="8">
    <location>
        <begin position="795"/>
        <end position="809"/>
    </location>
</feature>
<evidence type="ECO:0000256" key="3">
    <source>
        <dbReference type="ARBA" id="ARBA00022833"/>
    </source>
</evidence>
<feature type="domain" description="Zn(2)-C6 fungal-type" evidence="9">
    <location>
        <begin position="68"/>
        <end position="97"/>
    </location>
</feature>
<feature type="compositionally biased region" description="Low complexity" evidence="8">
    <location>
        <begin position="756"/>
        <end position="770"/>
    </location>
</feature>
<dbReference type="OrthoDB" id="3362851at2759"/>